<reference evidence="1" key="1">
    <citation type="submission" date="2024-07" db="EMBL/GenBank/DDBJ databases">
        <authorList>
            <person name="Yu S.T."/>
        </authorList>
    </citation>
    <scope>NUCLEOTIDE SEQUENCE</scope>
    <source>
        <strain evidence="1">R41</strain>
    </source>
</reference>
<dbReference type="AlphaFoldDB" id="A0AB39RDB9"/>
<dbReference type="RefSeq" id="WP_369245573.1">
    <property type="nucleotide sequence ID" value="NZ_CP163443.1"/>
</dbReference>
<gene>
    <name evidence="1" type="ORF">AB5J53_11725</name>
</gene>
<accession>A0AB39RDB9</accession>
<evidence type="ECO:0000313" key="1">
    <source>
        <dbReference type="EMBL" id="XDQ52281.1"/>
    </source>
</evidence>
<protein>
    <recommendedName>
        <fullName evidence="2">Sensor histidine kinase</fullName>
    </recommendedName>
</protein>
<dbReference type="EMBL" id="CP163443">
    <property type="protein sequence ID" value="XDQ52281.1"/>
    <property type="molecule type" value="Genomic_DNA"/>
</dbReference>
<evidence type="ECO:0008006" key="2">
    <source>
        <dbReference type="Google" id="ProtNLM"/>
    </source>
</evidence>
<organism evidence="1">
    <name type="scientific">Streptomyces sp. R41</name>
    <dbReference type="NCBI Taxonomy" id="3238632"/>
    <lineage>
        <taxon>Bacteria</taxon>
        <taxon>Bacillati</taxon>
        <taxon>Actinomycetota</taxon>
        <taxon>Actinomycetes</taxon>
        <taxon>Kitasatosporales</taxon>
        <taxon>Streptomycetaceae</taxon>
        <taxon>Streptomyces</taxon>
    </lineage>
</organism>
<sequence length="115" mass="12459">MKLTLTLMTICGGLLPLAAVIWGGVSLRRDYRRLVADLTAIDQIIQAPAGTYPDPSAAMTAIRQPAFNTGRLAYSYEWAQRLVWEQAMEDLRGPAWLAGAGVVIATVAGARSVWI</sequence>
<proteinExistence type="predicted"/>
<name>A0AB39RDB9_9ACTN</name>